<evidence type="ECO:0000259" key="2">
    <source>
        <dbReference type="Pfam" id="PF13204"/>
    </source>
</evidence>
<feature type="domain" description="DUF5060" evidence="3">
    <location>
        <begin position="36"/>
        <end position="104"/>
    </location>
</feature>
<accession>A0A163A912</accession>
<dbReference type="Gene3D" id="2.60.40.10">
    <property type="entry name" value="Immunoglobulins"/>
    <property type="match status" value="1"/>
</dbReference>
<dbReference type="AlphaFoldDB" id="A0A163A912"/>
<dbReference type="InterPro" id="IPR013783">
    <property type="entry name" value="Ig-like_fold"/>
</dbReference>
<feature type="domain" description="Apiosidase-like catalytic" evidence="2">
    <location>
        <begin position="169"/>
        <end position="419"/>
    </location>
</feature>
<sequence length="544" mass="63751">MKQFVIQVLLLICISQYTIAQYQEQSFKSNKKYSSKQWEVLDIKLESKKVTNPFKDSSTVVFKHSTGTELTLPLIYNGDDASKSKWLIRFSSAISGEWQFVTKSDHATLNKKQGVITVSANQDHKGGLQLSKEDTRSFYYESGEKYTPIAFECDWLYALDYANPNEIPKTNHLLDLIKDNGYNQIVMNVFSYDVSWKKDEKLKAHKDHEFGGPEAIFPFLGTNESPDFSGLNIDFFKKYDRTILAMHDRQLFAHIMIYVWNKLVAWPDMRSDADNMYYDYVIKRYQAFPNVLWDVSKEALYYGRADEAYISERIERIRKQDSYQRLVTVHDYGFCKKHADEVDYISSQDWSHNLYNRTLEVYQTFKNKPIFNIEHGGYETSDYTVFTGDYTNAEVCLRRNYMCLFAGAGTTYYWQGSSWNVVVYNPFEQPEDSYKPKFSYFKHLSTFWKQFINEDLKPAPWVNSSGYALANKKGLQLHYVPKENFQIKLGWLLKPEKDKVKTYYWFNTLTGEMTKPIPTKGSGYVNPWRYEADAILVSKVIDKK</sequence>
<dbReference type="RefSeq" id="WP_066313846.1">
    <property type="nucleotide sequence ID" value="NZ_LQRT01000013.1"/>
</dbReference>
<dbReference type="OrthoDB" id="59486at2"/>
<dbReference type="InterPro" id="IPR017853">
    <property type="entry name" value="GH"/>
</dbReference>
<dbReference type="PANTHER" id="PTHR37836:SF2">
    <property type="entry name" value="DUF4038 DOMAIN-CONTAINING PROTEIN"/>
    <property type="match status" value="1"/>
</dbReference>
<dbReference type="InterPro" id="IPR032260">
    <property type="entry name" value="DUF5060"/>
</dbReference>
<dbReference type="EMBL" id="LQRT01000013">
    <property type="protein sequence ID" value="KZS40357.1"/>
    <property type="molecule type" value="Genomic_DNA"/>
</dbReference>
<dbReference type="PANTHER" id="PTHR37836">
    <property type="entry name" value="LMO1036 PROTEIN"/>
    <property type="match status" value="1"/>
</dbReference>
<reference evidence="4 5" key="1">
    <citation type="submission" date="2016-01" db="EMBL/GenBank/DDBJ databases">
        <title>The draft genome sequence of Aquimarina sp. RZW4-3-2.</title>
        <authorList>
            <person name="Wang Y."/>
        </authorList>
    </citation>
    <scope>NUCLEOTIDE SEQUENCE [LARGE SCALE GENOMIC DNA]</scope>
    <source>
        <strain evidence="4 5">RZW4-3-2</strain>
    </source>
</reference>
<proteinExistence type="predicted"/>
<evidence type="ECO:0000313" key="5">
    <source>
        <dbReference type="Proteomes" id="UP000076715"/>
    </source>
</evidence>
<gene>
    <name evidence="4" type="ORF">AWE51_05215</name>
</gene>
<feature type="chain" id="PRO_5007841613" evidence="1">
    <location>
        <begin position="21"/>
        <end position="544"/>
    </location>
</feature>
<dbReference type="STRING" id="1642818.AWE51_05215"/>
<comment type="caution">
    <text evidence="4">The sequence shown here is derived from an EMBL/GenBank/DDBJ whole genome shotgun (WGS) entry which is preliminary data.</text>
</comment>
<organism evidence="4 5">
    <name type="scientific">Aquimarina aggregata</name>
    <dbReference type="NCBI Taxonomy" id="1642818"/>
    <lineage>
        <taxon>Bacteria</taxon>
        <taxon>Pseudomonadati</taxon>
        <taxon>Bacteroidota</taxon>
        <taxon>Flavobacteriia</taxon>
        <taxon>Flavobacteriales</taxon>
        <taxon>Flavobacteriaceae</taxon>
        <taxon>Aquimarina</taxon>
    </lineage>
</organism>
<keyword evidence="1" id="KW-0732">Signal</keyword>
<keyword evidence="5" id="KW-1185">Reference proteome</keyword>
<feature type="signal peptide" evidence="1">
    <location>
        <begin position="1"/>
        <end position="20"/>
    </location>
</feature>
<dbReference type="SUPFAM" id="SSF51445">
    <property type="entry name" value="(Trans)glycosidases"/>
    <property type="match status" value="1"/>
</dbReference>
<dbReference type="Pfam" id="PF13204">
    <property type="entry name" value="Apiosidase"/>
    <property type="match status" value="1"/>
</dbReference>
<dbReference type="Gene3D" id="3.20.20.80">
    <property type="entry name" value="Glycosidases"/>
    <property type="match status" value="1"/>
</dbReference>
<dbReference type="InterPro" id="IPR025277">
    <property type="entry name" value="Apiosidase-like_cat_dom"/>
</dbReference>
<evidence type="ECO:0000313" key="4">
    <source>
        <dbReference type="EMBL" id="KZS40357.1"/>
    </source>
</evidence>
<name>A0A163A912_9FLAO</name>
<dbReference type="Proteomes" id="UP000076715">
    <property type="component" value="Unassembled WGS sequence"/>
</dbReference>
<protein>
    <submittedName>
        <fullName evidence="4">Uncharacterized protein</fullName>
    </submittedName>
</protein>
<evidence type="ECO:0000256" key="1">
    <source>
        <dbReference type="SAM" id="SignalP"/>
    </source>
</evidence>
<dbReference type="Pfam" id="PF16586">
    <property type="entry name" value="DUF5060"/>
    <property type="match status" value="1"/>
</dbReference>
<evidence type="ECO:0000259" key="3">
    <source>
        <dbReference type="Pfam" id="PF16586"/>
    </source>
</evidence>